<dbReference type="InterPro" id="IPR001466">
    <property type="entry name" value="Beta-lactam-related"/>
</dbReference>
<comment type="caution">
    <text evidence="2">The sequence shown here is derived from an EMBL/GenBank/DDBJ whole genome shotgun (WGS) entry which is preliminary data.</text>
</comment>
<sequence>MKFTDEVKQSLSATVDKAVDGEDTIPGTTVVVVGKDGAELFVKSAGNRGASSNEPMTPDTIFWIASCTKMLTGLACMQLVEKGTLALDDSAQTESFCPEWRNLKVLTPDGNLTEKKKGITLRMLLTHTAGFGYSFSNERLRDFGYPAGIDEFSGDMSDIIQPLLFQPGERWEYGTNMDWAGLVLERATGTKLNDYIQAHICRPLGLENMNMFPTDEMKKHLAYMNQRAPDGKLAHRDHLHRRPLTAITTEQKRAILNSGGAGMFAKPQEYARVISVLLNNGTCPRTGAKLLEKATVDEMFTNHIPKFPQFGRQGIPASKPDLTNPTLDVYPTPGNAPQGWGLSFMLTGGQTGRSEGTGWWAGLANLFWWADRENGVGGIVCTQILPFADPRVLGLWTELESGVYQGLKTATQ</sequence>
<dbReference type="InterPro" id="IPR012338">
    <property type="entry name" value="Beta-lactam/transpept-like"/>
</dbReference>
<proteinExistence type="predicted"/>
<evidence type="ECO:0000313" key="3">
    <source>
        <dbReference type="Proteomes" id="UP001251528"/>
    </source>
</evidence>
<organism evidence="2 3">
    <name type="scientific">Conoideocrella luteorostrata</name>
    <dbReference type="NCBI Taxonomy" id="1105319"/>
    <lineage>
        <taxon>Eukaryota</taxon>
        <taxon>Fungi</taxon>
        <taxon>Dikarya</taxon>
        <taxon>Ascomycota</taxon>
        <taxon>Pezizomycotina</taxon>
        <taxon>Sordariomycetes</taxon>
        <taxon>Hypocreomycetidae</taxon>
        <taxon>Hypocreales</taxon>
        <taxon>Clavicipitaceae</taxon>
        <taxon>Conoideocrella</taxon>
    </lineage>
</organism>
<dbReference type="InterPro" id="IPR050789">
    <property type="entry name" value="Diverse_Enzym_Activities"/>
</dbReference>
<dbReference type="Pfam" id="PF00144">
    <property type="entry name" value="Beta-lactamase"/>
    <property type="match status" value="1"/>
</dbReference>
<dbReference type="SUPFAM" id="SSF56601">
    <property type="entry name" value="beta-lactamase/transpeptidase-like"/>
    <property type="match status" value="1"/>
</dbReference>
<name>A0AAJ0D0L8_9HYPO</name>
<dbReference type="Proteomes" id="UP001251528">
    <property type="component" value="Unassembled WGS sequence"/>
</dbReference>
<evidence type="ECO:0000313" key="2">
    <source>
        <dbReference type="EMBL" id="KAK2616242.1"/>
    </source>
</evidence>
<evidence type="ECO:0000259" key="1">
    <source>
        <dbReference type="Pfam" id="PF00144"/>
    </source>
</evidence>
<dbReference type="AlphaFoldDB" id="A0AAJ0D0L8"/>
<feature type="domain" description="Beta-lactamase-related" evidence="1">
    <location>
        <begin position="16"/>
        <end position="390"/>
    </location>
</feature>
<dbReference type="Gene3D" id="3.40.710.10">
    <property type="entry name" value="DD-peptidase/beta-lactamase superfamily"/>
    <property type="match status" value="1"/>
</dbReference>
<accession>A0AAJ0D0L8</accession>
<dbReference type="PANTHER" id="PTHR43283">
    <property type="entry name" value="BETA-LACTAMASE-RELATED"/>
    <property type="match status" value="1"/>
</dbReference>
<dbReference type="EMBL" id="JASWJB010000008">
    <property type="protein sequence ID" value="KAK2616242.1"/>
    <property type="molecule type" value="Genomic_DNA"/>
</dbReference>
<gene>
    <name evidence="2" type="ORF">QQS21_000877</name>
</gene>
<reference evidence="2" key="1">
    <citation type="submission" date="2023-06" db="EMBL/GenBank/DDBJ databases">
        <title>Conoideocrella luteorostrata (Hypocreales: Clavicipitaceae), a potential biocontrol fungus for elongate hemlock scale in United States Christmas tree production areas.</title>
        <authorList>
            <person name="Barrett H."/>
            <person name="Lovett B."/>
            <person name="Macias A.M."/>
            <person name="Stajich J.E."/>
            <person name="Kasson M.T."/>
        </authorList>
    </citation>
    <scope>NUCLEOTIDE SEQUENCE</scope>
    <source>
        <strain evidence="2">ARSEF 14590</strain>
    </source>
</reference>
<protein>
    <recommendedName>
        <fullName evidence="1">Beta-lactamase-related domain-containing protein</fullName>
    </recommendedName>
</protein>
<keyword evidence="3" id="KW-1185">Reference proteome</keyword>
<dbReference type="PANTHER" id="PTHR43283:SF3">
    <property type="entry name" value="BETA-LACTAMASE FAMILY PROTEIN (AFU_ORTHOLOGUE AFUA_5G07500)"/>
    <property type="match status" value="1"/>
</dbReference>